<dbReference type="KEGG" id="vg:955962"/>
<organism evidence="1 2">
    <name type="scientific">Vibrio phage VSK</name>
    <dbReference type="NCBI Taxonomy" id="181604"/>
    <lineage>
        <taxon>Viruses</taxon>
        <taxon>Monodnaviria</taxon>
        <taxon>Loebvirae</taxon>
        <taxon>Hofneiviricota</taxon>
        <taxon>Faserviricetes</taxon>
        <taxon>Tubulavirales</taxon>
        <taxon>Inoviridae</taxon>
        <taxon>Fibrovirus</taxon>
        <taxon>Fibrovirus fs1</taxon>
    </lineage>
</organism>
<accession>Q8W6D5</accession>
<name>Q8W6D5_9VIRU</name>
<dbReference type="RefSeq" id="NP_542354.1">
    <property type="nucleotide sequence ID" value="NC_003327.2"/>
</dbReference>
<evidence type="ECO:0000313" key="2">
    <source>
        <dbReference type="Proteomes" id="UP000000848"/>
    </source>
</evidence>
<dbReference type="Proteomes" id="UP000000848">
    <property type="component" value="Segment"/>
</dbReference>
<gene>
    <name evidence="1" type="primary">orf59</name>
</gene>
<dbReference type="OrthoDB" id="40551at10239"/>
<protein>
    <submittedName>
        <fullName evidence="1">Membrane glycoprotein</fullName>
    </submittedName>
</protein>
<evidence type="ECO:0000313" key="1">
    <source>
        <dbReference type="EMBL" id="AAL49736.1"/>
    </source>
</evidence>
<dbReference type="EMBL" id="AF453500">
    <property type="protein sequence ID" value="AAL49736.1"/>
    <property type="molecule type" value="Genomic_DNA"/>
</dbReference>
<reference evidence="1 2" key="1">
    <citation type="submission" date="2002-02" db="EMBL/GenBank/DDBJ databases">
        <title>Molecular analysis of filamentous phage VSK of Vibrio cholerae 0139: A possible clue to genetic transmission.</title>
        <authorList>
            <person name="Basu N."/>
            <person name="Kar S."/>
            <person name="Ghosh R.K."/>
        </authorList>
    </citation>
    <scope>NUCLEOTIDE SEQUENCE [LARGE SCALE GENOMIC DNA]</scope>
</reference>
<proteinExistence type="predicted"/>
<sequence>MGISSTTTTNPTSGSTCISFGGIVSLKTGLSLSNTLPFTMALTHINWLKSLTKTTTNCC</sequence>